<gene>
    <name evidence="11" type="primary">tmk</name>
    <name evidence="13" type="ORF">SAMN04487984_0894</name>
</gene>
<evidence type="ECO:0000256" key="11">
    <source>
        <dbReference type="HAMAP-Rule" id="MF_00165"/>
    </source>
</evidence>
<dbReference type="Gene3D" id="3.40.50.300">
    <property type="entry name" value="P-loop containing nucleotide triphosphate hydrolases"/>
    <property type="match status" value="1"/>
</dbReference>
<comment type="function">
    <text evidence="10 11">Phosphorylation of dTMP to form dTDP in both de novo and salvage pathways of dTTP synthesis.</text>
</comment>
<dbReference type="InterPro" id="IPR018094">
    <property type="entry name" value="Thymidylate_kinase"/>
</dbReference>
<keyword evidence="6 11" id="KW-0547">Nucleotide-binding</keyword>
<dbReference type="PROSITE" id="PS01331">
    <property type="entry name" value="THYMIDYLATE_KINASE"/>
    <property type="match status" value="1"/>
</dbReference>
<evidence type="ECO:0000313" key="13">
    <source>
        <dbReference type="EMBL" id="SMC39145.1"/>
    </source>
</evidence>
<evidence type="ECO:0000256" key="1">
    <source>
        <dbReference type="ARBA" id="ARBA00009776"/>
    </source>
</evidence>
<dbReference type="RefSeq" id="WP_084099031.1">
    <property type="nucleotide sequence ID" value="NZ_FWXK01000004.1"/>
</dbReference>
<name>A0A1W1YSE9_9LACT</name>
<evidence type="ECO:0000256" key="4">
    <source>
        <dbReference type="ARBA" id="ARBA00022679"/>
    </source>
</evidence>
<dbReference type="InterPro" id="IPR027417">
    <property type="entry name" value="P-loop_NTPase"/>
</dbReference>
<evidence type="ECO:0000313" key="14">
    <source>
        <dbReference type="Proteomes" id="UP000243884"/>
    </source>
</evidence>
<protein>
    <recommendedName>
        <fullName evidence="3 11">Thymidylate kinase</fullName>
        <ecNumber evidence="2 11">2.7.4.9</ecNumber>
    </recommendedName>
    <alternativeName>
        <fullName evidence="11">dTMP kinase</fullName>
    </alternativeName>
</protein>
<dbReference type="Pfam" id="PF02223">
    <property type="entry name" value="Thymidylate_kin"/>
    <property type="match status" value="1"/>
</dbReference>
<accession>A0A1W1YSE9</accession>
<evidence type="ECO:0000256" key="10">
    <source>
        <dbReference type="ARBA" id="ARBA00057735"/>
    </source>
</evidence>
<dbReference type="GO" id="GO:0006227">
    <property type="term" value="P:dUDP biosynthetic process"/>
    <property type="evidence" value="ECO:0007669"/>
    <property type="project" value="TreeGrafter"/>
</dbReference>
<keyword evidence="8 11" id="KW-0067">ATP-binding</keyword>
<dbReference type="AlphaFoldDB" id="A0A1W1YSE9"/>
<dbReference type="STRING" id="371602.SAMN04487984_0894"/>
<dbReference type="GO" id="GO:0004798">
    <property type="term" value="F:dTMP kinase activity"/>
    <property type="evidence" value="ECO:0007669"/>
    <property type="project" value="UniProtKB-UniRule"/>
</dbReference>
<dbReference type="EC" id="2.7.4.9" evidence="2 11"/>
<dbReference type="GO" id="GO:0006235">
    <property type="term" value="P:dTTP biosynthetic process"/>
    <property type="evidence" value="ECO:0007669"/>
    <property type="project" value="UniProtKB-UniRule"/>
</dbReference>
<dbReference type="NCBIfam" id="TIGR00041">
    <property type="entry name" value="DTMP_kinase"/>
    <property type="match status" value="1"/>
</dbReference>
<reference evidence="14" key="1">
    <citation type="submission" date="2017-04" db="EMBL/GenBank/DDBJ databases">
        <authorList>
            <person name="Varghese N."/>
            <person name="Submissions S."/>
        </authorList>
    </citation>
    <scope>NUCLEOTIDE SEQUENCE [LARGE SCALE GENOMIC DNA]</scope>
    <source>
        <strain evidence="14">DSM 21500</strain>
    </source>
</reference>
<sequence length="211" mass="23634">MTPFITIEGPDGAGKTTLIKGLVSLLKEQLTVPLVLTREPGGEPLAEEIRDIILDPTHTQLDPRAEALLYAASRRQHLMNKVIPALQQGQVVICDRFVDSSVAYQGYGREIGVEGIIAINQFAIEDHMPDLTIYLDLTAEEGIKRIKEQRSNEMNRLDREEIAFHERVVTGYRVANQKAGDRVVTIDATQTPEAMQQEALNIIKTRFPDIF</sequence>
<keyword evidence="7 11" id="KW-0418">Kinase</keyword>
<evidence type="ECO:0000259" key="12">
    <source>
        <dbReference type="Pfam" id="PF02223"/>
    </source>
</evidence>
<dbReference type="CDD" id="cd01672">
    <property type="entry name" value="TMPK"/>
    <property type="match status" value="1"/>
</dbReference>
<dbReference type="HAMAP" id="MF_00165">
    <property type="entry name" value="Thymidylate_kinase"/>
    <property type="match status" value="1"/>
</dbReference>
<proteinExistence type="inferred from homology"/>
<dbReference type="FunFam" id="3.40.50.300:FF:000225">
    <property type="entry name" value="Thymidylate kinase"/>
    <property type="match status" value="1"/>
</dbReference>
<dbReference type="OrthoDB" id="9774907at2"/>
<evidence type="ECO:0000256" key="6">
    <source>
        <dbReference type="ARBA" id="ARBA00022741"/>
    </source>
</evidence>
<dbReference type="InterPro" id="IPR018095">
    <property type="entry name" value="Thymidylate_kin_CS"/>
</dbReference>
<dbReference type="SUPFAM" id="SSF52540">
    <property type="entry name" value="P-loop containing nucleoside triphosphate hydrolases"/>
    <property type="match status" value="1"/>
</dbReference>
<dbReference type="PANTHER" id="PTHR10344">
    <property type="entry name" value="THYMIDYLATE KINASE"/>
    <property type="match status" value="1"/>
</dbReference>
<evidence type="ECO:0000256" key="3">
    <source>
        <dbReference type="ARBA" id="ARBA00017144"/>
    </source>
</evidence>
<dbReference type="GO" id="GO:0005829">
    <property type="term" value="C:cytosol"/>
    <property type="evidence" value="ECO:0007669"/>
    <property type="project" value="TreeGrafter"/>
</dbReference>
<comment type="similarity">
    <text evidence="1 11">Belongs to the thymidylate kinase family.</text>
</comment>
<feature type="binding site" evidence="11">
    <location>
        <begin position="9"/>
        <end position="16"/>
    </location>
    <ligand>
        <name>ATP</name>
        <dbReference type="ChEBI" id="CHEBI:30616"/>
    </ligand>
</feature>
<dbReference type="InterPro" id="IPR039430">
    <property type="entry name" value="Thymidylate_kin-like_dom"/>
</dbReference>
<keyword evidence="4 11" id="KW-0808">Transferase</keyword>
<organism evidence="13 14">
    <name type="scientific">Aerococcus suis</name>
    <dbReference type="NCBI Taxonomy" id="371602"/>
    <lineage>
        <taxon>Bacteria</taxon>
        <taxon>Bacillati</taxon>
        <taxon>Bacillota</taxon>
        <taxon>Bacilli</taxon>
        <taxon>Lactobacillales</taxon>
        <taxon>Aerococcaceae</taxon>
        <taxon>Aerococcus</taxon>
    </lineage>
</organism>
<keyword evidence="5 11" id="KW-0545">Nucleotide biosynthesis</keyword>
<evidence type="ECO:0000256" key="8">
    <source>
        <dbReference type="ARBA" id="ARBA00022840"/>
    </source>
</evidence>
<comment type="catalytic activity">
    <reaction evidence="9 11">
        <text>dTMP + ATP = dTDP + ADP</text>
        <dbReference type="Rhea" id="RHEA:13517"/>
        <dbReference type="ChEBI" id="CHEBI:30616"/>
        <dbReference type="ChEBI" id="CHEBI:58369"/>
        <dbReference type="ChEBI" id="CHEBI:63528"/>
        <dbReference type="ChEBI" id="CHEBI:456216"/>
        <dbReference type="EC" id="2.7.4.9"/>
    </reaction>
</comment>
<dbReference type="GO" id="GO:0005524">
    <property type="term" value="F:ATP binding"/>
    <property type="evidence" value="ECO:0007669"/>
    <property type="project" value="UniProtKB-UniRule"/>
</dbReference>
<dbReference type="GO" id="GO:0006233">
    <property type="term" value="P:dTDP biosynthetic process"/>
    <property type="evidence" value="ECO:0007669"/>
    <property type="project" value="InterPro"/>
</dbReference>
<evidence type="ECO:0000256" key="7">
    <source>
        <dbReference type="ARBA" id="ARBA00022777"/>
    </source>
</evidence>
<evidence type="ECO:0000256" key="5">
    <source>
        <dbReference type="ARBA" id="ARBA00022727"/>
    </source>
</evidence>
<feature type="domain" description="Thymidylate kinase-like" evidence="12">
    <location>
        <begin position="7"/>
        <end position="198"/>
    </location>
</feature>
<evidence type="ECO:0000256" key="2">
    <source>
        <dbReference type="ARBA" id="ARBA00012980"/>
    </source>
</evidence>
<dbReference type="PANTHER" id="PTHR10344:SF4">
    <property type="entry name" value="UMP-CMP KINASE 2, MITOCHONDRIAL"/>
    <property type="match status" value="1"/>
</dbReference>
<dbReference type="Proteomes" id="UP000243884">
    <property type="component" value="Unassembled WGS sequence"/>
</dbReference>
<evidence type="ECO:0000256" key="9">
    <source>
        <dbReference type="ARBA" id="ARBA00048743"/>
    </source>
</evidence>
<keyword evidence="14" id="KW-1185">Reference proteome</keyword>
<dbReference type="EMBL" id="FWXK01000004">
    <property type="protein sequence ID" value="SMC39145.1"/>
    <property type="molecule type" value="Genomic_DNA"/>
</dbReference>